<evidence type="ECO:0000313" key="2">
    <source>
        <dbReference type="Proteomes" id="UP000092460"/>
    </source>
</evidence>
<dbReference type="VEuPathDB" id="VectorBase:GPPI022047"/>
<sequence>MDYNRGNNSATQTAQDNRSDIHSLTWTRYCSVNRKAAIVWLASYIVDKFSEFGEFQLNKDYVSIDSKVEVTIHAIYNHCNQKCRRRFYKIRKVGQDVNLSSIGSL</sequence>
<dbReference type="EnsemblMetazoa" id="GPPI022047-RA">
    <property type="protein sequence ID" value="GPPI022047-PA"/>
    <property type="gene ID" value="GPPI022047"/>
</dbReference>
<protein>
    <submittedName>
        <fullName evidence="1">Uncharacterized protein</fullName>
    </submittedName>
</protein>
<dbReference type="EMBL" id="JXJN01009875">
    <property type="status" value="NOT_ANNOTATED_CDS"/>
    <property type="molecule type" value="Genomic_DNA"/>
</dbReference>
<dbReference type="Proteomes" id="UP000092460">
    <property type="component" value="Unassembled WGS sequence"/>
</dbReference>
<proteinExistence type="predicted"/>
<reference evidence="2" key="1">
    <citation type="submission" date="2015-01" db="EMBL/GenBank/DDBJ databases">
        <authorList>
            <person name="Aksoy S."/>
            <person name="Warren W."/>
            <person name="Wilson R.K."/>
        </authorList>
    </citation>
    <scope>NUCLEOTIDE SEQUENCE [LARGE SCALE GENOMIC DNA]</scope>
    <source>
        <strain evidence="2">IAEA</strain>
    </source>
</reference>
<name>A0A1B0B884_9MUSC</name>
<organism evidence="1 2">
    <name type="scientific">Glossina palpalis gambiensis</name>
    <dbReference type="NCBI Taxonomy" id="67801"/>
    <lineage>
        <taxon>Eukaryota</taxon>
        <taxon>Metazoa</taxon>
        <taxon>Ecdysozoa</taxon>
        <taxon>Arthropoda</taxon>
        <taxon>Hexapoda</taxon>
        <taxon>Insecta</taxon>
        <taxon>Pterygota</taxon>
        <taxon>Neoptera</taxon>
        <taxon>Endopterygota</taxon>
        <taxon>Diptera</taxon>
        <taxon>Brachycera</taxon>
        <taxon>Muscomorpha</taxon>
        <taxon>Hippoboscoidea</taxon>
        <taxon>Glossinidae</taxon>
        <taxon>Glossina</taxon>
    </lineage>
</organism>
<accession>A0A1B0B884</accession>
<evidence type="ECO:0000313" key="1">
    <source>
        <dbReference type="EnsemblMetazoa" id="GPPI022047-PA"/>
    </source>
</evidence>
<keyword evidence="2" id="KW-1185">Reference proteome</keyword>
<dbReference type="AlphaFoldDB" id="A0A1B0B884"/>
<reference evidence="1" key="2">
    <citation type="submission" date="2020-05" db="UniProtKB">
        <authorList>
            <consortium name="EnsemblMetazoa"/>
        </authorList>
    </citation>
    <scope>IDENTIFICATION</scope>
    <source>
        <strain evidence="1">IAEA</strain>
    </source>
</reference>